<comment type="caution">
    <text evidence="1">The sequence shown here is derived from an EMBL/GenBank/DDBJ whole genome shotgun (WGS) entry which is preliminary data.</text>
</comment>
<dbReference type="OrthoDB" id="2822698at2"/>
<evidence type="ECO:0000313" key="2">
    <source>
        <dbReference type="Proteomes" id="UP000076563"/>
    </source>
</evidence>
<gene>
    <name evidence="1" type="ORF">AV654_19650</name>
</gene>
<dbReference type="AlphaFoldDB" id="A0A165R311"/>
<name>A0A165R311_9BACL</name>
<evidence type="ECO:0000313" key="1">
    <source>
        <dbReference type="EMBL" id="KZE78192.1"/>
    </source>
</evidence>
<proteinExistence type="predicted"/>
<dbReference type="Gene3D" id="3.40.50.1010">
    <property type="entry name" value="5'-nuclease"/>
    <property type="match status" value="1"/>
</dbReference>
<dbReference type="InterPro" id="IPR029060">
    <property type="entry name" value="PIN-like_dom_sf"/>
</dbReference>
<protein>
    <recommendedName>
        <fullName evidence="3">PIN domain-containing protein</fullName>
    </recommendedName>
</protein>
<keyword evidence="2" id="KW-1185">Reference proteome</keyword>
<reference evidence="2" key="1">
    <citation type="submission" date="2016-01" db="EMBL/GenBank/DDBJ databases">
        <title>Draft genome of Chromobacterium sp. F49.</title>
        <authorList>
            <person name="Hong K.W."/>
        </authorList>
    </citation>
    <scope>NUCLEOTIDE SEQUENCE [LARGE SCALE GENOMIC DNA]</scope>
    <source>
        <strain evidence="2">M63</strain>
    </source>
</reference>
<dbReference type="RefSeq" id="WP_063183135.1">
    <property type="nucleotide sequence ID" value="NZ_LQRA01000057.1"/>
</dbReference>
<organism evidence="1 2">
    <name type="scientific">Paenibacillus elgii</name>
    <dbReference type="NCBI Taxonomy" id="189691"/>
    <lineage>
        <taxon>Bacteria</taxon>
        <taxon>Bacillati</taxon>
        <taxon>Bacillota</taxon>
        <taxon>Bacilli</taxon>
        <taxon>Bacillales</taxon>
        <taxon>Paenibacillaceae</taxon>
        <taxon>Paenibacillus</taxon>
    </lineage>
</organism>
<evidence type="ECO:0008006" key="3">
    <source>
        <dbReference type="Google" id="ProtNLM"/>
    </source>
</evidence>
<dbReference type="Proteomes" id="UP000076563">
    <property type="component" value="Unassembled WGS sequence"/>
</dbReference>
<accession>A0A165R311</accession>
<dbReference type="SUPFAM" id="SSF88723">
    <property type="entry name" value="PIN domain-like"/>
    <property type="match status" value="2"/>
</dbReference>
<sequence>MSFVVTSSNIRDLDVTQASVYMDACFILAALNIDDNRHDRVMDVLDRLSDRGVRWVTSNHISSEVVDNLFKIKVLRALQVYHEKIAYLQGRYKGVLTKQDRMELVDESAARDFYNLLRKHGLINFRGKYAQGNAYEIVKFIKRFPHLRRTLQVYYKSAVTTYRGFIRMLADYDIRMEHAPSDQSIELLALAYTHLHRLDMPDALHLAVARWSDCDYFLTLDGDFESAYFEEDTLQDSADPQIEELLQVKPPNIEQDRILTILKIA</sequence>
<dbReference type="EMBL" id="LQRA01000057">
    <property type="protein sequence ID" value="KZE78192.1"/>
    <property type="molecule type" value="Genomic_DNA"/>
</dbReference>